<reference evidence="2" key="1">
    <citation type="journal article" date="2020" name="mSystems">
        <title>Genome- and Community-Level Interaction Insights into Carbon Utilization and Element Cycling Functions of Hydrothermarchaeota in Hydrothermal Sediment.</title>
        <authorList>
            <person name="Zhou Z."/>
            <person name="Liu Y."/>
            <person name="Xu W."/>
            <person name="Pan J."/>
            <person name="Luo Z.H."/>
            <person name="Li M."/>
        </authorList>
    </citation>
    <scope>NUCLEOTIDE SEQUENCE [LARGE SCALE GENOMIC DNA]</scope>
    <source>
        <strain evidence="2">SpSt-413</strain>
    </source>
</reference>
<protein>
    <submittedName>
        <fullName evidence="2">Uncharacterized protein</fullName>
    </submittedName>
</protein>
<dbReference type="AlphaFoldDB" id="A0A7C4EJE6"/>
<evidence type="ECO:0000256" key="1">
    <source>
        <dbReference type="SAM" id="Coils"/>
    </source>
</evidence>
<keyword evidence="1" id="KW-0175">Coiled coil</keyword>
<sequence length="104" mass="11400">MANAPDDADAALERELATLRADYEALHLEQVRAEQTLKHLETELAELERKAQAEYGTSDPEELAGKLAAMRAENASRVERYREHIAAVRQDLAGLEQGGEPSGA</sequence>
<name>A0A7C4EJE6_9BACT</name>
<proteinExistence type="predicted"/>
<feature type="coiled-coil region" evidence="1">
    <location>
        <begin position="9"/>
        <end position="98"/>
    </location>
</feature>
<gene>
    <name evidence="2" type="ORF">ENR59_08380</name>
</gene>
<accession>A0A7C4EJE6</accession>
<evidence type="ECO:0000313" key="2">
    <source>
        <dbReference type="EMBL" id="HGG92949.1"/>
    </source>
</evidence>
<organism evidence="2">
    <name type="scientific">Fundidesulfovibrio putealis</name>
    <dbReference type="NCBI Taxonomy" id="270496"/>
    <lineage>
        <taxon>Bacteria</taxon>
        <taxon>Pseudomonadati</taxon>
        <taxon>Thermodesulfobacteriota</taxon>
        <taxon>Desulfovibrionia</taxon>
        <taxon>Desulfovibrionales</taxon>
        <taxon>Desulfovibrionaceae</taxon>
        <taxon>Fundidesulfovibrio</taxon>
    </lineage>
</organism>
<dbReference type="EMBL" id="DSRP01000577">
    <property type="protein sequence ID" value="HGG92949.1"/>
    <property type="molecule type" value="Genomic_DNA"/>
</dbReference>
<comment type="caution">
    <text evidence="2">The sequence shown here is derived from an EMBL/GenBank/DDBJ whole genome shotgun (WGS) entry which is preliminary data.</text>
</comment>